<dbReference type="Pfam" id="PF13692">
    <property type="entry name" value="Glyco_trans_1_4"/>
    <property type="match status" value="1"/>
</dbReference>
<name>A0A5S4ENA5_9PROT</name>
<gene>
    <name evidence="2" type="ORF">ACCUM_3833</name>
</gene>
<keyword evidence="2" id="KW-0808">Transferase</keyword>
<dbReference type="PANTHER" id="PTHR45947:SF3">
    <property type="entry name" value="SULFOQUINOVOSYL TRANSFERASE SQD2"/>
    <property type="match status" value="1"/>
</dbReference>
<dbReference type="InterPro" id="IPR050194">
    <property type="entry name" value="Glycosyltransferase_grp1"/>
</dbReference>
<protein>
    <submittedName>
        <fullName evidence="2">Glycosyl transferase</fullName>
    </submittedName>
</protein>
<dbReference type="Pfam" id="PF13439">
    <property type="entry name" value="Glyco_transf_4"/>
    <property type="match status" value="1"/>
</dbReference>
<dbReference type="AlphaFoldDB" id="A0A5S4ENA5"/>
<evidence type="ECO:0000313" key="2">
    <source>
        <dbReference type="EMBL" id="TMQ76871.1"/>
    </source>
</evidence>
<keyword evidence="3" id="KW-1185">Reference proteome</keyword>
<dbReference type="Proteomes" id="UP000306324">
    <property type="component" value="Unassembled WGS sequence"/>
</dbReference>
<dbReference type="PANTHER" id="PTHR45947">
    <property type="entry name" value="SULFOQUINOVOSYL TRANSFERASE SQD2"/>
    <property type="match status" value="1"/>
</dbReference>
<reference evidence="2 3" key="1">
    <citation type="submission" date="2019-04" db="EMBL/GenBank/DDBJ databases">
        <title>A novel phosphate-accumulating bacterium identified in bioreactor for phosphate removal from wastewater.</title>
        <authorList>
            <person name="Kotlyarov R.Y."/>
            <person name="Beletsky A.V."/>
            <person name="Kallistova A.Y."/>
            <person name="Dorofeev A.G."/>
            <person name="Nikolaev Y.Y."/>
            <person name="Pimenov N.V."/>
            <person name="Ravin N.V."/>
            <person name="Mardanov A.V."/>
        </authorList>
    </citation>
    <scope>NUCLEOTIDE SEQUENCE [LARGE SCALE GENOMIC DNA]</scope>
    <source>
        <strain evidence="2 3">Bin19</strain>
    </source>
</reference>
<sequence>MADGRFTVTNVHDLRPLVAHVLYRFDVGGLENGVVNLINHMPSDTYRHVVIALTEITDFRRRIGRDDVQFFALKKAPGHSIWIYPQLFRLFRELRPEIVHSRNLAALEVAVPAWAAGVPVRIHGEHGRDVGDLDGSNRKYQWLRRCYRPFVTHYIALSRDLEQYLTSRVGMPPARVTQIYNGVDTRRFYPAETRQPIAGCPFSDPMGCLIGTVGRMQAVKNQTALAEAFIRVLKAFPQLESRLRLVMIGNGPLRAQAQALLEQAGVAELAWLPGERDDVPEILRGLDGFVLPSLAEGVSNTILEAMASGLPVIATNVGGNGELVESGRTGELVEPADVDAMAQKIAAYAIDPQRAKAAGSAGRAVVERRFSIEAMTQGYQDVYDRLLKSRSRMPGRNAWVHP</sequence>
<dbReference type="EMBL" id="SWAD01000038">
    <property type="protein sequence ID" value="TMQ76871.1"/>
    <property type="molecule type" value="Genomic_DNA"/>
</dbReference>
<dbReference type="SUPFAM" id="SSF53756">
    <property type="entry name" value="UDP-Glycosyltransferase/glycogen phosphorylase"/>
    <property type="match status" value="1"/>
</dbReference>
<dbReference type="NCBIfam" id="TIGR03088">
    <property type="entry name" value="stp2"/>
    <property type="match status" value="1"/>
</dbReference>
<evidence type="ECO:0000259" key="1">
    <source>
        <dbReference type="Pfam" id="PF13439"/>
    </source>
</evidence>
<dbReference type="InterPro" id="IPR017522">
    <property type="entry name" value="Sugar_tfrase_PEP-CTERM_Stp2"/>
</dbReference>
<accession>A0A5S4ENA5</accession>
<dbReference type="InterPro" id="IPR028098">
    <property type="entry name" value="Glyco_trans_4-like_N"/>
</dbReference>
<dbReference type="Gene3D" id="3.40.50.2000">
    <property type="entry name" value="Glycogen Phosphorylase B"/>
    <property type="match status" value="2"/>
</dbReference>
<dbReference type="GO" id="GO:0016758">
    <property type="term" value="F:hexosyltransferase activity"/>
    <property type="evidence" value="ECO:0007669"/>
    <property type="project" value="TreeGrafter"/>
</dbReference>
<evidence type="ECO:0000313" key="3">
    <source>
        <dbReference type="Proteomes" id="UP000306324"/>
    </source>
</evidence>
<feature type="domain" description="Glycosyltransferase subfamily 4-like N-terminal" evidence="1">
    <location>
        <begin position="27"/>
        <end position="187"/>
    </location>
</feature>
<proteinExistence type="predicted"/>
<comment type="caution">
    <text evidence="2">The sequence shown here is derived from an EMBL/GenBank/DDBJ whole genome shotgun (WGS) entry which is preliminary data.</text>
</comment>
<organism evidence="2 3">
    <name type="scientific">Candidatus Accumulibacter phosphatis</name>
    <dbReference type="NCBI Taxonomy" id="327160"/>
    <lineage>
        <taxon>Bacteria</taxon>
        <taxon>Pseudomonadati</taxon>
        <taxon>Pseudomonadota</taxon>
        <taxon>Betaproteobacteria</taxon>
        <taxon>Candidatus Accumulibacter</taxon>
    </lineage>
</organism>